<evidence type="ECO:0000313" key="1">
    <source>
        <dbReference type="EMBL" id="GEO21131.1"/>
    </source>
</evidence>
<comment type="caution">
    <text evidence="1">The sequence shown here is derived from an EMBL/GenBank/DDBJ whole genome shotgun (WGS) entry which is preliminary data.</text>
</comment>
<keyword evidence="2" id="KW-1185">Reference proteome</keyword>
<reference evidence="1 2" key="1">
    <citation type="submission" date="2019-07" db="EMBL/GenBank/DDBJ databases">
        <title>Whole genome shotgun sequence of Cyclobacterium qasimii NBRC 106168.</title>
        <authorList>
            <person name="Hosoyama A."/>
            <person name="Uohara A."/>
            <person name="Ohji S."/>
            <person name="Ichikawa N."/>
        </authorList>
    </citation>
    <scope>NUCLEOTIDE SEQUENCE [LARGE SCALE GENOMIC DNA]</scope>
    <source>
        <strain evidence="1 2">NBRC 106168</strain>
    </source>
</reference>
<proteinExistence type="predicted"/>
<sequence length="45" mass="5298">MRIPYFQFDKQLGEIMPTHRVFQPTVNSLNMARFVELSAKNKSKV</sequence>
<dbReference type="AlphaFoldDB" id="A0A512CA99"/>
<evidence type="ECO:0000313" key="2">
    <source>
        <dbReference type="Proteomes" id="UP000321301"/>
    </source>
</evidence>
<organism evidence="1 2">
    <name type="scientific">Cyclobacterium qasimii</name>
    <dbReference type="NCBI Taxonomy" id="1350429"/>
    <lineage>
        <taxon>Bacteria</taxon>
        <taxon>Pseudomonadati</taxon>
        <taxon>Bacteroidota</taxon>
        <taxon>Cytophagia</taxon>
        <taxon>Cytophagales</taxon>
        <taxon>Cyclobacteriaceae</taxon>
        <taxon>Cyclobacterium</taxon>
    </lineage>
</organism>
<name>A0A512CA99_9BACT</name>
<protein>
    <submittedName>
        <fullName evidence="1">Uncharacterized protein</fullName>
    </submittedName>
</protein>
<dbReference type="Proteomes" id="UP000321301">
    <property type="component" value="Unassembled WGS sequence"/>
</dbReference>
<gene>
    <name evidence="1" type="ORF">CQA01_16650</name>
</gene>
<dbReference type="EMBL" id="BJYV01000006">
    <property type="protein sequence ID" value="GEO21131.1"/>
    <property type="molecule type" value="Genomic_DNA"/>
</dbReference>
<accession>A0A512CA99</accession>